<dbReference type="Pfam" id="PF12274">
    <property type="entry name" value="DUF3615"/>
    <property type="match status" value="1"/>
</dbReference>
<comment type="caution">
    <text evidence="2">The sequence shown here is derived from an EMBL/GenBank/DDBJ whole genome shotgun (WGS) entry which is preliminary data.</text>
</comment>
<evidence type="ECO:0000259" key="1">
    <source>
        <dbReference type="Pfam" id="PF12274"/>
    </source>
</evidence>
<evidence type="ECO:0000313" key="2">
    <source>
        <dbReference type="EMBL" id="KAK1642034.1"/>
    </source>
</evidence>
<dbReference type="InterPro" id="IPR022059">
    <property type="entry name" value="DUF3615"/>
</dbReference>
<keyword evidence="3" id="KW-1185">Reference proteome</keyword>
<dbReference type="PANTHER" id="PTHR33326">
    <property type="entry name" value="OS05G0543800 PROTEIN"/>
    <property type="match status" value="1"/>
</dbReference>
<dbReference type="Proteomes" id="UP001231189">
    <property type="component" value="Unassembled WGS sequence"/>
</dbReference>
<name>A0AAD8W5P6_LOLMU</name>
<protein>
    <recommendedName>
        <fullName evidence="1">DUF3615 domain-containing protein</fullName>
    </recommendedName>
</protein>
<gene>
    <name evidence="2" type="ORF">QYE76_059839</name>
</gene>
<reference evidence="2" key="1">
    <citation type="submission" date="2023-07" db="EMBL/GenBank/DDBJ databases">
        <title>A chromosome-level genome assembly of Lolium multiflorum.</title>
        <authorList>
            <person name="Chen Y."/>
            <person name="Copetti D."/>
            <person name="Kolliker R."/>
            <person name="Studer B."/>
        </authorList>
    </citation>
    <scope>NUCLEOTIDE SEQUENCE</scope>
    <source>
        <strain evidence="2">02402/16</strain>
        <tissue evidence="2">Leaf</tissue>
    </source>
</reference>
<organism evidence="2 3">
    <name type="scientific">Lolium multiflorum</name>
    <name type="common">Italian ryegrass</name>
    <name type="synonym">Lolium perenne subsp. multiflorum</name>
    <dbReference type="NCBI Taxonomy" id="4521"/>
    <lineage>
        <taxon>Eukaryota</taxon>
        <taxon>Viridiplantae</taxon>
        <taxon>Streptophyta</taxon>
        <taxon>Embryophyta</taxon>
        <taxon>Tracheophyta</taxon>
        <taxon>Spermatophyta</taxon>
        <taxon>Magnoliopsida</taxon>
        <taxon>Liliopsida</taxon>
        <taxon>Poales</taxon>
        <taxon>Poaceae</taxon>
        <taxon>BOP clade</taxon>
        <taxon>Pooideae</taxon>
        <taxon>Poodae</taxon>
        <taxon>Poeae</taxon>
        <taxon>Poeae Chloroplast Group 2 (Poeae type)</taxon>
        <taxon>Loliodinae</taxon>
        <taxon>Loliinae</taxon>
        <taxon>Lolium</taxon>
    </lineage>
</organism>
<dbReference type="EMBL" id="JAUUTY010000004">
    <property type="protein sequence ID" value="KAK1642034.1"/>
    <property type="molecule type" value="Genomic_DNA"/>
</dbReference>
<dbReference type="PANTHER" id="PTHR33326:SF11">
    <property type="entry name" value="OS10G0373300 PROTEIN"/>
    <property type="match status" value="1"/>
</dbReference>
<dbReference type="AlphaFoldDB" id="A0AAD8W5P6"/>
<evidence type="ECO:0000313" key="3">
    <source>
        <dbReference type="Proteomes" id="UP001231189"/>
    </source>
</evidence>
<feature type="domain" description="DUF3615" evidence="1">
    <location>
        <begin position="32"/>
        <end position="117"/>
    </location>
</feature>
<accession>A0AAD8W5P6</accession>
<sequence>MVDHCCAHQKVSSCKENLAEEPKQHLPIAAAAKKFELVEVRVISIFFEFGGGCIHYNFTAKQPEGHQLGNSAITKLFFSEVDPRFRNENDVLLCCIVEENDAGHCFGCEDYKPIVHPSSQAYGGGGSTCIEFPRSDGDSTESD</sequence>
<proteinExistence type="predicted"/>